<evidence type="ECO:0000256" key="9">
    <source>
        <dbReference type="ARBA" id="ARBA00023160"/>
    </source>
</evidence>
<keyword evidence="12" id="KW-1185">Reference proteome</keyword>
<protein>
    <submittedName>
        <fullName evidence="11">Elongation of fatty acids protein 1</fullName>
    </submittedName>
</protein>
<dbReference type="InterPro" id="IPR002076">
    <property type="entry name" value="ELO_fam"/>
</dbReference>
<keyword evidence="4" id="KW-0812">Transmembrane</keyword>
<keyword evidence="6" id="KW-1133">Transmembrane helix</keyword>
<evidence type="ECO:0000256" key="4">
    <source>
        <dbReference type="ARBA" id="ARBA00022692"/>
    </source>
</evidence>
<evidence type="ECO:0000256" key="1">
    <source>
        <dbReference type="ARBA" id="ARBA00004141"/>
    </source>
</evidence>
<evidence type="ECO:0000256" key="7">
    <source>
        <dbReference type="ARBA" id="ARBA00023098"/>
    </source>
</evidence>
<keyword evidence="8" id="KW-0472">Membrane</keyword>
<evidence type="ECO:0000313" key="11">
    <source>
        <dbReference type="EMBL" id="KAK3930307.1"/>
    </source>
</evidence>
<evidence type="ECO:0000256" key="10">
    <source>
        <dbReference type="SAM" id="MobiDB-lite"/>
    </source>
</evidence>
<evidence type="ECO:0000256" key="2">
    <source>
        <dbReference type="ARBA" id="ARBA00022516"/>
    </source>
</evidence>
<dbReference type="EMBL" id="JAHWGI010001411">
    <property type="protein sequence ID" value="KAK3930307.1"/>
    <property type="molecule type" value="Genomic_DNA"/>
</dbReference>
<evidence type="ECO:0000256" key="8">
    <source>
        <dbReference type="ARBA" id="ARBA00023136"/>
    </source>
</evidence>
<keyword evidence="9" id="KW-0275">Fatty acid biosynthesis</keyword>
<dbReference type="AlphaFoldDB" id="A0AAE1LTZ9"/>
<dbReference type="GO" id="GO:0006633">
    <property type="term" value="P:fatty acid biosynthetic process"/>
    <property type="evidence" value="ECO:0007669"/>
    <property type="project" value="UniProtKB-KW"/>
</dbReference>
<evidence type="ECO:0000313" key="12">
    <source>
        <dbReference type="Proteomes" id="UP001219518"/>
    </source>
</evidence>
<dbReference type="Pfam" id="PF01151">
    <property type="entry name" value="ELO"/>
    <property type="match status" value="1"/>
</dbReference>
<feature type="compositionally biased region" description="Low complexity" evidence="10">
    <location>
        <begin position="1"/>
        <end position="25"/>
    </location>
</feature>
<keyword evidence="5" id="KW-0276">Fatty acid metabolism</keyword>
<proteinExistence type="predicted"/>
<dbReference type="GO" id="GO:0016020">
    <property type="term" value="C:membrane"/>
    <property type="evidence" value="ECO:0007669"/>
    <property type="project" value="UniProtKB-SubCell"/>
</dbReference>
<reference evidence="11" key="1">
    <citation type="submission" date="2021-07" db="EMBL/GenBank/DDBJ databases">
        <authorList>
            <person name="Catto M.A."/>
            <person name="Jacobson A."/>
            <person name="Kennedy G."/>
            <person name="Labadie P."/>
            <person name="Hunt B.G."/>
            <person name="Srinivasan R."/>
        </authorList>
    </citation>
    <scope>NUCLEOTIDE SEQUENCE</scope>
    <source>
        <strain evidence="11">PL_HMW_Pooled</strain>
        <tissue evidence="11">Head</tissue>
    </source>
</reference>
<dbReference type="Proteomes" id="UP001219518">
    <property type="component" value="Unassembled WGS sequence"/>
</dbReference>
<feature type="region of interest" description="Disordered" evidence="10">
    <location>
        <begin position="1"/>
        <end position="35"/>
    </location>
</feature>
<accession>A0AAE1LTZ9</accession>
<comment type="caution">
    <text evidence="11">The sequence shown here is derived from an EMBL/GenBank/DDBJ whole genome shotgun (WGS) entry which is preliminary data.</text>
</comment>
<keyword evidence="3" id="KW-0808">Transferase</keyword>
<evidence type="ECO:0000256" key="3">
    <source>
        <dbReference type="ARBA" id="ARBA00022679"/>
    </source>
</evidence>
<reference evidence="11" key="2">
    <citation type="journal article" date="2023" name="BMC Genomics">
        <title>Pest status, molecular evolution, and epigenetic factors derived from the genome assembly of Frankliniella fusca, a thysanopteran phytovirus vector.</title>
        <authorList>
            <person name="Catto M.A."/>
            <person name="Labadie P.E."/>
            <person name="Jacobson A.L."/>
            <person name="Kennedy G.G."/>
            <person name="Srinivasan R."/>
            <person name="Hunt B.G."/>
        </authorList>
    </citation>
    <scope>NUCLEOTIDE SEQUENCE</scope>
    <source>
        <strain evidence="11">PL_HMW_Pooled</strain>
    </source>
</reference>
<keyword evidence="7" id="KW-0443">Lipid metabolism</keyword>
<name>A0AAE1LTZ9_9NEOP</name>
<organism evidence="11 12">
    <name type="scientific">Frankliniella fusca</name>
    <dbReference type="NCBI Taxonomy" id="407009"/>
    <lineage>
        <taxon>Eukaryota</taxon>
        <taxon>Metazoa</taxon>
        <taxon>Ecdysozoa</taxon>
        <taxon>Arthropoda</taxon>
        <taxon>Hexapoda</taxon>
        <taxon>Insecta</taxon>
        <taxon>Pterygota</taxon>
        <taxon>Neoptera</taxon>
        <taxon>Paraneoptera</taxon>
        <taxon>Thysanoptera</taxon>
        <taxon>Terebrantia</taxon>
        <taxon>Thripoidea</taxon>
        <taxon>Thripidae</taxon>
        <taxon>Frankliniella</taxon>
    </lineage>
</organism>
<gene>
    <name evidence="11" type="ORF">KUF71_005041</name>
</gene>
<comment type="subcellular location">
    <subcellularLocation>
        <location evidence="1">Membrane</location>
        <topology evidence="1">Multi-pass membrane protein</topology>
    </subcellularLocation>
</comment>
<dbReference type="GO" id="GO:0009922">
    <property type="term" value="F:fatty acid elongase activity"/>
    <property type="evidence" value="ECO:0007669"/>
    <property type="project" value="InterPro"/>
</dbReference>
<evidence type="ECO:0000256" key="5">
    <source>
        <dbReference type="ARBA" id="ARBA00022832"/>
    </source>
</evidence>
<keyword evidence="2" id="KW-0444">Lipid biosynthesis</keyword>
<evidence type="ECO:0000256" key="6">
    <source>
        <dbReference type="ARBA" id="ARBA00022989"/>
    </source>
</evidence>
<sequence>MPAAAHQPHQPAPACTTPTTSTATEDPPPRRGQQLGRSLSLNLGWRRGSLPISCSSRARARPAESQGLGAEARALSKLGCGSGVVAGSPGSSGTTAGDRRAVTARHVYRLHHNCFVHIVMNSYYLLAWLGYTNFWWKRLVTRLQLDFYQKAYKCLPPGSSKQK</sequence>